<accession>A0ABT9EG29</accession>
<sequence>MSRARLIPLAALIVAAPIAAAPRDPFAGRVAGPPQRCITISPNLGGTVIDRDTIIYQGNGGRIWRTGPTGTCPSLRPMTTLIVQIYGGQLCENDRFSTIEPGMSIPSPQCRFRPFVPYTRVKTGK</sequence>
<name>A0ABT9EG29_9SPHN</name>
<evidence type="ECO:0008006" key="4">
    <source>
        <dbReference type="Google" id="ProtNLM"/>
    </source>
</evidence>
<keyword evidence="3" id="KW-1185">Reference proteome</keyword>
<dbReference type="EMBL" id="JAUUDS010000001">
    <property type="protein sequence ID" value="MDP1025738.1"/>
    <property type="molecule type" value="Genomic_DNA"/>
</dbReference>
<feature type="chain" id="PRO_5046744907" description="Secreted protein" evidence="1">
    <location>
        <begin position="21"/>
        <end position="125"/>
    </location>
</feature>
<comment type="caution">
    <text evidence="2">The sequence shown here is derived from an EMBL/GenBank/DDBJ whole genome shotgun (WGS) entry which is preliminary data.</text>
</comment>
<keyword evidence="1" id="KW-0732">Signal</keyword>
<gene>
    <name evidence="2" type="ORF">Q5H91_00790</name>
</gene>
<protein>
    <recommendedName>
        <fullName evidence="4">Secreted protein</fullName>
    </recommendedName>
</protein>
<organism evidence="2 3">
    <name type="scientific">Sphingomonas aurea</name>
    <dbReference type="NCBI Taxonomy" id="3063994"/>
    <lineage>
        <taxon>Bacteria</taxon>
        <taxon>Pseudomonadati</taxon>
        <taxon>Pseudomonadota</taxon>
        <taxon>Alphaproteobacteria</taxon>
        <taxon>Sphingomonadales</taxon>
        <taxon>Sphingomonadaceae</taxon>
        <taxon>Sphingomonas</taxon>
    </lineage>
</organism>
<proteinExistence type="predicted"/>
<evidence type="ECO:0000313" key="3">
    <source>
        <dbReference type="Proteomes" id="UP001230685"/>
    </source>
</evidence>
<dbReference type="RefSeq" id="WP_305171327.1">
    <property type="nucleotide sequence ID" value="NZ_JAUUDS010000001.1"/>
</dbReference>
<dbReference type="Proteomes" id="UP001230685">
    <property type="component" value="Unassembled WGS sequence"/>
</dbReference>
<evidence type="ECO:0000313" key="2">
    <source>
        <dbReference type="EMBL" id="MDP1025738.1"/>
    </source>
</evidence>
<evidence type="ECO:0000256" key="1">
    <source>
        <dbReference type="SAM" id="SignalP"/>
    </source>
</evidence>
<reference evidence="2 3" key="1">
    <citation type="submission" date="2023-07" db="EMBL/GenBank/DDBJ databases">
        <authorList>
            <person name="Kim M.K."/>
        </authorList>
    </citation>
    <scope>NUCLEOTIDE SEQUENCE [LARGE SCALE GENOMIC DNA]</scope>
    <source>
        <strain evidence="2 3">KR1UV-12</strain>
    </source>
</reference>
<feature type="signal peptide" evidence="1">
    <location>
        <begin position="1"/>
        <end position="20"/>
    </location>
</feature>